<accession>A0AAE3N7P1</accession>
<dbReference type="AlphaFoldDB" id="A0AAE3N7P1"/>
<evidence type="ECO:0000313" key="2">
    <source>
        <dbReference type="EMBL" id="MDA7417540.1"/>
    </source>
</evidence>
<dbReference type="Proteomes" id="UP001212602">
    <property type="component" value="Unassembled WGS sequence"/>
</dbReference>
<evidence type="ECO:0008006" key="4">
    <source>
        <dbReference type="Google" id="ProtNLM"/>
    </source>
</evidence>
<protein>
    <recommendedName>
        <fullName evidence="4">DUF11 domain-containing protein</fullName>
    </recommendedName>
</protein>
<comment type="caution">
    <text evidence="2">The sequence shown here is derived from an EMBL/GenBank/DDBJ whole genome shotgun (WGS) entry which is preliminary data.</text>
</comment>
<dbReference type="EMBL" id="JAQIPB010000006">
    <property type="protein sequence ID" value="MDA7417540.1"/>
    <property type="molecule type" value="Genomic_DNA"/>
</dbReference>
<reference evidence="2" key="1">
    <citation type="submission" date="2023-01" db="EMBL/GenBank/DDBJ databases">
        <title>Xenophilus mangrovi sp. nov., isolated from soil of Mangrove nature reserve.</title>
        <authorList>
            <person name="Xu S."/>
            <person name="Liu Z."/>
            <person name="Xu Y."/>
        </authorList>
    </citation>
    <scope>NUCLEOTIDE SEQUENCE</scope>
    <source>
        <strain evidence="2">YW8</strain>
    </source>
</reference>
<feature type="chain" id="PRO_5042032139" description="DUF11 domain-containing protein" evidence="1">
    <location>
        <begin position="26"/>
        <end position="189"/>
    </location>
</feature>
<feature type="signal peptide" evidence="1">
    <location>
        <begin position="1"/>
        <end position="25"/>
    </location>
</feature>
<keyword evidence="3" id="KW-1185">Reference proteome</keyword>
<gene>
    <name evidence="2" type="ORF">PGB34_14320</name>
</gene>
<dbReference type="RefSeq" id="WP_271428759.1">
    <property type="nucleotide sequence ID" value="NZ_JAQIPB010000006.1"/>
</dbReference>
<dbReference type="NCBIfam" id="TIGR01451">
    <property type="entry name" value="B_ant_repeat"/>
    <property type="match status" value="1"/>
</dbReference>
<keyword evidence="1" id="KW-0732">Signal</keyword>
<name>A0AAE3N7P1_9BURK</name>
<organism evidence="2 3">
    <name type="scientific">Xenophilus arseniciresistens</name>
    <dbReference type="NCBI Taxonomy" id="1283306"/>
    <lineage>
        <taxon>Bacteria</taxon>
        <taxon>Pseudomonadati</taxon>
        <taxon>Pseudomonadota</taxon>
        <taxon>Betaproteobacteria</taxon>
        <taxon>Burkholderiales</taxon>
        <taxon>Comamonadaceae</taxon>
        <taxon>Xenophilus</taxon>
    </lineage>
</organism>
<evidence type="ECO:0000313" key="3">
    <source>
        <dbReference type="Proteomes" id="UP001212602"/>
    </source>
</evidence>
<evidence type="ECO:0000256" key="1">
    <source>
        <dbReference type="SAM" id="SignalP"/>
    </source>
</evidence>
<sequence length="189" mass="19685">MTTALRKAAIVATLLIAGISGTAQAQFAPPAAQSAAKKQVEVVLVQSKVVKDAQGREQLVAADTVKPGDILQYQATYTNKTGKPVTGLVAELPIPEGLEYLPKTAQPGPDRVKVAAAAKDGQFAAEPLARVVNGKTEPVPYNEYRSLRWTLGQLQANAVTVVSARAKVEEVAPAQPVAAAAPAAKPVSR</sequence>
<dbReference type="InterPro" id="IPR047589">
    <property type="entry name" value="DUF11_rpt"/>
</dbReference>
<proteinExistence type="predicted"/>